<organism evidence="3 4">
    <name type="scientific">Aphanomyces invadans</name>
    <dbReference type="NCBI Taxonomy" id="157072"/>
    <lineage>
        <taxon>Eukaryota</taxon>
        <taxon>Sar</taxon>
        <taxon>Stramenopiles</taxon>
        <taxon>Oomycota</taxon>
        <taxon>Saprolegniomycetes</taxon>
        <taxon>Saprolegniales</taxon>
        <taxon>Verrucalvaceae</taxon>
        <taxon>Aphanomyces</taxon>
    </lineage>
</organism>
<dbReference type="VEuPathDB" id="FungiDB:H310_11713"/>
<gene>
    <name evidence="3" type="ORF">DYB32_009256</name>
</gene>
<dbReference type="AlphaFoldDB" id="A0A418AIW5"/>
<proteinExistence type="predicted"/>
<accession>A0A418AIW5</accession>
<name>A0A418AIW5_9STRA</name>
<evidence type="ECO:0000313" key="3">
    <source>
        <dbReference type="EMBL" id="RHY23264.1"/>
    </source>
</evidence>
<protein>
    <submittedName>
        <fullName evidence="3">Uncharacterized protein</fullName>
    </submittedName>
</protein>
<feature type="compositionally biased region" description="Low complexity" evidence="2">
    <location>
        <begin position="1"/>
        <end position="13"/>
    </location>
</feature>
<evidence type="ECO:0000313" key="4">
    <source>
        <dbReference type="Proteomes" id="UP000285060"/>
    </source>
</evidence>
<feature type="coiled-coil region" evidence="1">
    <location>
        <begin position="300"/>
        <end position="327"/>
    </location>
</feature>
<keyword evidence="4" id="KW-1185">Reference proteome</keyword>
<comment type="caution">
    <text evidence="3">The sequence shown here is derived from an EMBL/GenBank/DDBJ whole genome shotgun (WGS) entry which is preliminary data.</text>
</comment>
<evidence type="ECO:0000256" key="2">
    <source>
        <dbReference type="SAM" id="MobiDB-lite"/>
    </source>
</evidence>
<dbReference type="Proteomes" id="UP000285060">
    <property type="component" value="Unassembled WGS sequence"/>
</dbReference>
<sequence length="471" mass="52931">MSTESSTEASKATRYSRRLAGLAHETRSLERTSCTKTVAPADHDGSAGPTIPPPERKCEADGSPNVSPSTDRKDTRSAPKKLAVMAEDVMAPEDLGEDAEDAQNEYQLCLANPIPASGSTSLVQEVTGGPGSWTPTPNDPGTSVIATLVVINDGVQELGRTYGDLMKTFEENQKVEAQRFLKQFNDERARLLDDKDTPLVYLRECYDGELELARSHAKTEATAVLHEEVKRLEDSWNARMDQVTRRLNFDRETQRSLILLEKNLELETMARKHSDYVQAIQDESERVLRATRMESDHSREDALSRLHEDLRNTKRSHQEELTVLLAEASRESTRRNRPPRCGKLAEPRRSRPCAKRSTGNCSVLQDAKDKLQADVQDLVRSLQAALNHPVLPCGHCPVLQKANDGLQDLLRGLELRLQEADMDQKCVAQQLEGTFDSLQNAERRVRETHELLLLESEQYEKDLDDPQESMR</sequence>
<feature type="region of interest" description="Disordered" evidence="2">
    <location>
        <begin position="1"/>
        <end position="80"/>
    </location>
</feature>
<feature type="coiled-coil region" evidence="1">
    <location>
        <begin position="368"/>
        <end position="423"/>
    </location>
</feature>
<keyword evidence="1" id="KW-0175">Coiled coil</keyword>
<evidence type="ECO:0000256" key="1">
    <source>
        <dbReference type="SAM" id="Coils"/>
    </source>
</evidence>
<feature type="region of interest" description="Disordered" evidence="2">
    <location>
        <begin position="328"/>
        <end position="356"/>
    </location>
</feature>
<reference evidence="3 4" key="1">
    <citation type="submission" date="2018-08" db="EMBL/GenBank/DDBJ databases">
        <title>Aphanomyces genome sequencing and annotation.</title>
        <authorList>
            <person name="Minardi D."/>
            <person name="Oidtmann B."/>
            <person name="Van Der Giezen M."/>
            <person name="Studholme D.J."/>
        </authorList>
    </citation>
    <scope>NUCLEOTIDE SEQUENCE [LARGE SCALE GENOMIC DNA]</scope>
    <source>
        <strain evidence="3 4">NJM0002</strain>
    </source>
</reference>
<dbReference type="EMBL" id="QUSY01001880">
    <property type="protein sequence ID" value="RHY23264.1"/>
    <property type="molecule type" value="Genomic_DNA"/>
</dbReference>